<feature type="non-terminal residue" evidence="1">
    <location>
        <position position="1"/>
    </location>
</feature>
<dbReference type="AlphaFoldDB" id="A0A2P5AMD7"/>
<reference evidence="2" key="1">
    <citation type="submission" date="2016-06" db="EMBL/GenBank/DDBJ databases">
        <title>Parallel loss of symbiosis genes in relatives of nitrogen-fixing non-legume Parasponia.</title>
        <authorList>
            <person name="Van Velzen R."/>
            <person name="Holmer R."/>
            <person name="Bu F."/>
            <person name="Rutten L."/>
            <person name="Van Zeijl A."/>
            <person name="Liu W."/>
            <person name="Santuari L."/>
            <person name="Cao Q."/>
            <person name="Sharma T."/>
            <person name="Shen D."/>
            <person name="Roswanjaya Y."/>
            <person name="Wardhani T."/>
            <person name="Kalhor M.S."/>
            <person name="Jansen J."/>
            <person name="Van den Hoogen J."/>
            <person name="Gungor B."/>
            <person name="Hartog M."/>
            <person name="Hontelez J."/>
            <person name="Verver J."/>
            <person name="Yang W.-C."/>
            <person name="Schijlen E."/>
            <person name="Repin R."/>
            <person name="Schilthuizen M."/>
            <person name="Schranz E."/>
            <person name="Heidstra R."/>
            <person name="Miyata K."/>
            <person name="Fedorova E."/>
            <person name="Kohlen W."/>
            <person name="Bisseling T."/>
            <person name="Smit S."/>
            <person name="Geurts R."/>
        </authorList>
    </citation>
    <scope>NUCLEOTIDE SEQUENCE [LARGE SCALE GENOMIC DNA]</scope>
    <source>
        <strain evidence="2">cv. WU1-14</strain>
    </source>
</reference>
<gene>
    <name evidence="1" type="ORF">PanWU01x14_318920</name>
</gene>
<evidence type="ECO:0000313" key="2">
    <source>
        <dbReference type="Proteomes" id="UP000237105"/>
    </source>
</evidence>
<name>A0A2P5AMD7_PARAD</name>
<dbReference type="EMBL" id="JXTB01000523">
    <property type="protein sequence ID" value="PON37611.1"/>
    <property type="molecule type" value="Genomic_DNA"/>
</dbReference>
<protein>
    <submittedName>
        <fullName evidence="1">Uncharacterized protein</fullName>
    </submittedName>
</protein>
<proteinExistence type="predicted"/>
<dbReference type="Proteomes" id="UP000237105">
    <property type="component" value="Unassembled WGS sequence"/>
</dbReference>
<comment type="caution">
    <text evidence="1">The sequence shown here is derived from an EMBL/GenBank/DDBJ whole genome shotgun (WGS) entry which is preliminary data.</text>
</comment>
<accession>A0A2P5AMD7</accession>
<organism evidence="1 2">
    <name type="scientific">Parasponia andersonii</name>
    <name type="common">Sponia andersonii</name>
    <dbReference type="NCBI Taxonomy" id="3476"/>
    <lineage>
        <taxon>Eukaryota</taxon>
        <taxon>Viridiplantae</taxon>
        <taxon>Streptophyta</taxon>
        <taxon>Embryophyta</taxon>
        <taxon>Tracheophyta</taxon>
        <taxon>Spermatophyta</taxon>
        <taxon>Magnoliopsida</taxon>
        <taxon>eudicotyledons</taxon>
        <taxon>Gunneridae</taxon>
        <taxon>Pentapetalae</taxon>
        <taxon>rosids</taxon>
        <taxon>fabids</taxon>
        <taxon>Rosales</taxon>
        <taxon>Cannabaceae</taxon>
        <taxon>Parasponia</taxon>
    </lineage>
</organism>
<evidence type="ECO:0000313" key="1">
    <source>
        <dbReference type="EMBL" id="PON37611.1"/>
    </source>
</evidence>
<keyword evidence="2" id="KW-1185">Reference proteome</keyword>
<sequence length="92" mass="10547">RQLLTGAELEAESGRKSKLESRRIQRWWWCGDQMSDGGTAGEKPFQWRDIPTAISLARGSGSRRQHPALVRRHLLVTTDRRVWHGGGQWRLG</sequence>